<comment type="caution">
    <text evidence="2">The sequence shown here is derived from an EMBL/GenBank/DDBJ whole genome shotgun (WGS) entry which is preliminary data.</text>
</comment>
<proteinExistence type="predicted"/>
<dbReference type="SMART" id="SM00530">
    <property type="entry name" value="HTH_XRE"/>
    <property type="match status" value="1"/>
</dbReference>
<dbReference type="InterPro" id="IPR010982">
    <property type="entry name" value="Lambda_DNA-bd_dom_sf"/>
</dbReference>
<dbReference type="Pfam" id="PF19054">
    <property type="entry name" value="DUF5753"/>
    <property type="match status" value="1"/>
</dbReference>
<dbReference type="Gene3D" id="1.10.260.40">
    <property type="entry name" value="lambda repressor-like DNA-binding domains"/>
    <property type="match status" value="1"/>
</dbReference>
<gene>
    <name evidence="2" type="ORF">Phou_019470</name>
</gene>
<reference evidence="2 3" key="2">
    <citation type="submission" date="2020-03" db="EMBL/GenBank/DDBJ databases">
        <authorList>
            <person name="Ichikawa N."/>
            <person name="Kimura A."/>
            <person name="Kitahashi Y."/>
            <person name="Uohara A."/>
        </authorList>
    </citation>
    <scope>NUCLEOTIDE SEQUENCE [LARGE SCALE GENOMIC DNA]</scope>
    <source>
        <strain evidence="2 3">NBRC 108639</strain>
    </source>
</reference>
<name>A0A6V8K7R4_9ACTN</name>
<dbReference type="AlphaFoldDB" id="A0A6V8K7R4"/>
<sequence>MASPSSSAQQALEALGTRLREIRIDAGLTGRDLGQLAGWHSSKVSRIEHARQTPSTDDITAWCKHCGAVDQAADLIASLRAAEGMYVEWRRMEQSGLRVAQQAVVTLWERTRHFRIYSPRLIPGPVQTRAYIAAMLEGVRARREVPDDVDAAVRVRVEKQRVIHEGAHRFAILLEESVLRHPIGDTETMAGQLGYLLTASALPSVSLGVIPLGADRSGQLAVEGFWLFDEKQVNVELVSGHLTLTQPSEITMYAEVFARLADLAVYGSAARTLITAAINGLSD</sequence>
<dbReference type="Pfam" id="PF13560">
    <property type="entry name" value="HTH_31"/>
    <property type="match status" value="1"/>
</dbReference>
<dbReference type="PROSITE" id="PS50943">
    <property type="entry name" value="HTH_CROC1"/>
    <property type="match status" value="1"/>
</dbReference>
<evidence type="ECO:0000313" key="2">
    <source>
        <dbReference type="EMBL" id="GFJ77767.1"/>
    </source>
</evidence>
<protein>
    <submittedName>
        <fullName evidence="2">Transcriptional regulator</fullName>
    </submittedName>
</protein>
<dbReference type="Proteomes" id="UP000482800">
    <property type="component" value="Unassembled WGS sequence"/>
</dbReference>
<reference evidence="2 3" key="1">
    <citation type="submission" date="2020-03" db="EMBL/GenBank/DDBJ databases">
        <title>Whole genome shotgun sequence of Phytohabitans houttuyneae NBRC 108639.</title>
        <authorList>
            <person name="Komaki H."/>
            <person name="Tamura T."/>
        </authorList>
    </citation>
    <scope>NUCLEOTIDE SEQUENCE [LARGE SCALE GENOMIC DNA]</scope>
    <source>
        <strain evidence="2 3">NBRC 108639</strain>
    </source>
</reference>
<accession>A0A6V8K7R4</accession>
<dbReference type="InterPro" id="IPR043917">
    <property type="entry name" value="DUF5753"/>
</dbReference>
<dbReference type="RefSeq" id="WP_173055340.1">
    <property type="nucleotide sequence ID" value="NZ_BAABGO010000018.1"/>
</dbReference>
<evidence type="ECO:0000259" key="1">
    <source>
        <dbReference type="PROSITE" id="PS50943"/>
    </source>
</evidence>
<dbReference type="CDD" id="cd00093">
    <property type="entry name" value="HTH_XRE"/>
    <property type="match status" value="1"/>
</dbReference>
<organism evidence="2 3">
    <name type="scientific">Phytohabitans houttuyneae</name>
    <dbReference type="NCBI Taxonomy" id="1076126"/>
    <lineage>
        <taxon>Bacteria</taxon>
        <taxon>Bacillati</taxon>
        <taxon>Actinomycetota</taxon>
        <taxon>Actinomycetes</taxon>
        <taxon>Micromonosporales</taxon>
        <taxon>Micromonosporaceae</taxon>
    </lineage>
</organism>
<dbReference type="EMBL" id="BLPF01000001">
    <property type="protein sequence ID" value="GFJ77767.1"/>
    <property type="molecule type" value="Genomic_DNA"/>
</dbReference>
<dbReference type="SUPFAM" id="SSF47413">
    <property type="entry name" value="lambda repressor-like DNA-binding domains"/>
    <property type="match status" value="1"/>
</dbReference>
<keyword evidence="3" id="KW-1185">Reference proteome</keyword>
<evidence type="ECO:0000313" key="3">
    <source>
        <dbReference type="Proteomes" id="UP000482800"/>
    </source>
</evidence>
<dbReference type="GO" id="GO:0003677">
    <property type="term" value="F:DNA binding"/>
    <property type="evidence" value="ECO:0007669"/>
    <property type="project" value="InterPro"/>
</dbReference>
<feature type="domain" description="HTH cro/C1-type" evidence="1">
    <location>
        <begin position="19"/>
        <end position="75"/>
    </location>
</feature>
<dbReference type="InterPro" id="IPR001387">
    <property type="entry name" value="Cro/C1-type_HTH"/>
</dbReference>